<name>A0ABY6LXH6_9FLAO</name>
<dbReference type="EMBL" id="CP081495">
    <property type="protein sequence ID" value="UYW00871.1"/>
    <property type="molecule type" value="Genomic_DNA"/>
</dbReference>
<reference evidence="4" key="1">
    <citation type="submission" date="2021-08" db="EMBL/GenBank/DDBJ databases">
        <title>Flavobacterium sp. strain CC-SYL302.</title>
        <authorList>
            <person name="Lin S.-Y."/>
            <person name="Lee T.-H."/>
            <person name="Young C.-C."/>
        </authorList>
    </citation>
    <scope>NUCLEOTIDE SEQUENCE</scope>
    <source>
        <strain evidence="4">CC-SYL302</strain>
    </source>
</reference>
<sequence length="144" mass="16260">MMQLLRFILFFFPFLITAQQQTSKVDSLLQVQAVLVSYDSINTTSKSYKTDVFASYYSNKLNGRLTASGKRFNNTAYTAAHKKLPFGTQVKVTNPKNNKFVVVTITDRGPFSKGKEIDLTQRAFNEITHQKGLGVLKVDLEVLE</sequence>
<evidence type="ECO:0000259" key="3">
    <source>
        <dbReference type="Pfam" id="PF03330"/>
    </source>
</evidence>
<dbReference type="SUPFAM" id="SSF50685">
    <property type="entry name" value="Barwin-like endoglucanases"/>
    <property type="match status" value="1"/>
</dbReference>
<dbReference type="PANTHER" id="PTHR34183">
    <property type="entry name" value="ENDOLYTIC PEPTIDOGLYCAN TRANSGLYCOSYLASE RLPA"/>
    <property type="match status" value="1"/>
</dbReference>
<evidence type="ECO:0000313" key="5">
    <source>
        <dbReference type="Proteomes" id="UP001163328"/>
    </source>
</evidence>
<dbReference type="PANTHER" id="PTHR34183:SF8">
    <property type="entry name" value="ENDOLYTIC PEPTIDOGLYCAN TRANSGLYCOSYLASE RLPA-RELATED"/>
    <property type="match status" value="1"/>
</dbReference>
<evidence type="ECO:0000313" key="4">
    <source>
        <dbReference type="EMBL" id="UYW00871.1"/>
    </source>
</evidence>
<dbReference type="NCBIfam" id="TIGR00413">
    <property type="entry name" value="rlpA"/>
    <property type="match status" value="1"/>
</dbReference>
<dbReference type="RefSeq" id="WP_264433062.1">
    <property type="nucleotide sequence ID" value="NZ_CP081495.1"/>
</dbReference>
<feature type="chain" id="PRO_5047509196" evidence="2">
    <location>
        <begin position="19"/>
        <end position="144"/>
    </location>
</feature>
<gene>
    <name evidence="4" type="ORF">K5I29_10205</name>
</gene>
<evidence type="ECO:0000256" key="1">
    <source>
        <dbReference type="RuleBase" id="RU003495"/>
    </source>
</evidence>
<comment type="similarity">
    <text evidence="1">Belongs to the RlpA family.</text>
</comment>
<protein>
    <submittedName>
        <fullName evidence="4">Septal ring lytic transglycosylase RlpA family protein</fullName>
    </submittedName>
</protein>
<proteinExistence type="inferred from homology"/>
<evidence type="ECO:0000256" key="2">
    <source>
        <dbReference type="SAM" id="SignalP"/>
    </source>
</evidence>
<accession>A0ABY6LXH6</accession>
<dbReference type="Pfam" id="PF03330">
    <property type="entry name" value="DPBB_1"/>
    <property type="match status" value="1"/>
</dbReference>
<feature type="domain" description="RlpA-like protein double-psi beta-barrel" evidence="3">
    <location>
        <begin position="53"/>
        <end position="139"/>
    </location>
</feature>
<dbReference type="CDD" id="cd22268">
    <property type="entry name" value="DPBB_RlpA-like"/>
    <property type="match status" value="1"/>
</dbReference>
<dbReference type="Proteomes" id="UP001163328">
    <property type="component" value="Chromosome"/>
</dbReference>
<dbReference type="InterPro" id="IPR009009">
    <property type="entry name" value="RlpA-like_DPBB"/>
</dbReference>
<feature type="signal peptide" evidence="2">
    <location>
        <begin position="1"/>
        <end position="18"/>
    </location>
</feature>
<dbReference type="InterPro" id="IPR012997">
    <property type="entry name" value="RplA"/>
</dbReference>
<organism evidence="4 5">
    <name type="scientific">Flavobacterium agricola</name>
    <dbReference type="NCBI Taxonomy" id="2870839"/>
    <lineage>
        <taxon>Bacteria</taxon>
        <taxon>Pseudomonadati</taxon>
        <taxon>Bacteroidota</taxon>
        <taxon>Flavobacteriia</taxon>
        <taxon>Flavobacteriales</taxon>
        <taxon>Flavobacteriaceae</taxon>
        <taxon>Flavobacterium</taxon>
    </lineage>
</organism>
<keyword evidence="5" id="KW-1185">Reference proteome</keyword>
<dbReference type="InterPro" id="IPR036908">
    <property type="entry name" value="RlpA-like_sf"/>
</dbReference>
<keyword evidence="2" id="KW-0732">Signal</keyword>
<dbReference type="Gene3D" id="2.40.40.10">
    <property type="entry name" value="RlpA-like domain"/>
    <property type="match status" value="1"/>
</dbReference>